<dbReference type="Gene3D" id="2.160.20.10">
    <property type="entry name" value="Single-stranded right-handed beta-helix, Pectin lyase-like"/>
    <property type="match status" value="1"/>
</dbReference>
<protein>
    <submittedName>
        <fullName evidence="1">Uncharacterized protein</fullName>
    </submittedName>
</protein>
<dbReference type="InterPro" id="IPR006626">
    <property type="entry name" value="PbH1"/>
</dbReference>
<dbReference type="PATRIC" id="fig|470.1346.peg.101"/>
<dbReference type="EMBL" id="KU165787">
    <property type="protein sequence ID" value="ALV86837.1"/>
    <property type="molecule type" value="Genomic_DNA"/>
</dbReference>
<name>A0A0U3BCP3_ACIBA</name>
<proteinExistence type="predicted"/>
<evidence type="ECO:0000313" key="1">
    <source>
        <dbReference type="EMBL" id="ALV86837.1"/>
    </source>
</evidence>
<sequence length="329" mass="36574">MKFKYLSLVVWVFCSSAFAQNFVENTDITDQVNAELKKNKFVSIPSGDFKIDANKSIQPPSSSSIKMQNSTRLFVIPNRHDSSRVFKVSNVNNVKITGGQLIGDKYTHLNGKGEWGMGIEIRDSQNVSVSNMKISKMWGDGIYIATNGANANKNITLSSLIMNDNRRQGITITSVDTLNASNLRISNTGGTNPANAVDIEPNNNKAVLRNINFNGLTTYDNAGVGFQVSLKHYNNSPKPISISLRNHNDNGSNFGFVINGLTSPVKGSIDIDGVKYKTNKKNNFCFNSWQNNVTVNVRNISYDKENTFPKHSWCLDYNQESKIKISRVQ</sequence>
<reference evidence="1" key="1">
    <citation type="submission" date="2015-11" db="EMBL/GenBank/DDBJ databases">
        <title>Acinetobacter baumannii KL19 capsule biosynthesis gene cluster.</title>
        <authorList>
            <person name="Kenyon J.J."/>
            <person name="Hall R.M."/>
        </authorList>
    </citation>
    <scope>NUCLEOTIDE SEQUENCE</scope>
    <source>
        <strain evidence="1">RBH2</strain>
    </source>
</reference>
<dbReference type="SMART" id="SM00710">
    <property type="entry name" value="PbH1"/>
    <property type="match status" value="4"/>
</dbReference>
<accession>A0A0U3BCP3</accession>
<dbReference type="SUPFAM" id="SSF51126">
    <property type="entry name" value="Pectin lyase-like"/>
    <property type="match status" value="1"/>
</dbReference>
<dbReference type="InterPro" id="IPR012334">
    <property type="entry name" value="Pectin_lyas_fold"/>
</dbReference>
<dbReference type="AlphaFoldDB" id="A0A0U3BCP3"/>
<organism evidence="1">
    <name type="scientific">Acinetobacter baumannii</name>
    <dbReference type="NCBI Taxonomy" id="470"/>
    <lineage>
        <taxon>Bacteria</taxon>
        <taxon>Pseudomonadati</taxon>
        <taxon>Pseudomonadota</taxon>
        <taxon>Gammaproteobacteria</taxon>
        <taxon>Moraxellales</taxon>
        <taxon>Moraxellaceae</taxon>
        <taxon>Acinetobacter</taxon>
        <taxon>Acinetobacter calcoaceticus/baumannii complex</taxon>
    </lineage>
</organism>
<dbReference type="RefSeq" id="WP_000669946.1">
    <property type="nucleotide sequence ID" value="NZ_CP076801.1"/>
</dbReference>
<dbReference type="InterPro" id="IPR011050">
    <property type="entry name" value="Pectin_lyase_fold/virulence"/>
</dbReference>